<protein>
    <submittedName>
        <fullName evidence="3">Fibronectin type-III domain-containing protein</fullName>
    </submittedName>
</protein>
<sequence length="542" mass="60567">MLAAISVWSEMCTPTRPEGHLDPQSLWLIQPGSVTIAQCSITTNTTATTSETILVDPAITFLTRRSAASHPSPIPTPLPTPRIVFPESINQSQPVELHVVAGQTAILECVIWQAKVCGINLTCPCPPCPLQMIEPESDRSGEPQDQASECGGLRRVSVDLRRRLLEEEHPRVRYKLVVHAPTNVRLMLAQQMHDKSWQLSCYAHNLRYEIPMVYVNGLALIDAMEEMGVPHKPTFTPTLSIASLDQPWRKLKSTVLNWKGQGHELICRQSPKPKGYSSSQKPSPDQVDTHASSPMSLEAQEPKQTTETQEVEEKQFPTQSIPLEIAQPVAFVAGDHRDEAKGQEGRGRRWGEDDESEEDENDTEEWSVSDHVQPHVRALTIPRLVPDSDYQFRITAHFNDRSRLSSQPTVWLGIEQAQPVKPVVPAIPQITRLQTVSHESMLLAWNHTSQVPSGLTQLRKPKWTNTSSTTLPWILECGEEPNESRGISKLTYILALIDTSRSENEAGRSPSSRPRIARTYVVTGSDFDSGGNVWWGKVRRTT</sequence>
<dbReference type="AlphaFoldDB" id="A0A915DAQ3"/>
<dbReference type="WBParaSite" id="jg17931">
    <property type="protein sequence ID" value="jg17931"/>
    <property type="gene ID" value="jg17931"/>
</dbReference>
<dbReference type="InterPro" id="IPR036116">
    <property type="entry name" value="FN3_sf"/>
</dbReference>
<feature type="compositionally biased region" description="Basic and acidic residues" evidence="1">
    <location>
        <begin position="338"/>
        <end position="351"/>
    </location>
</feature>
<organism evidence="2 3">
    <name type="scientific">Ditylenchus dipsaci</name>
    <dbReference type="NCBI Taxonomy" id="166011"/>
    <lineage>
        <taxon>Eukaryota</taxon>
        <taxon>Metazoa</taxon>
        <taxon>Ecdysozoa</taxon>
        <taxon>Nematoda</taxon>
        <taxon>Chromadorea</taxon>
        <taxon>Rhabditida</taxon>
        <taxon>Tylenchina</taxon>
        <taxon>Tylenchomorpha</taxon>
        <taxon>Sphaerularioidea</taxon>
        <taxon>Anguinidae</taxon>
        <taxon>Anguininae</taxon>
        <taxon>Ditylenchus</taxon>
    </lineage>
</organism>
<proteinExistence type="predicted"/>
<feature type="compositionally biased region" description="Low complexity" evidence="1">
    <location>
        <begin position="298"/>
        <end position="308"/>
    </location>
</feature>
<evidence type="ECO:0000256" key="1">
    <source>
        <dbReference type="SAM" id="MobiDB-lite"/>
    </source>
</evidence>
<feature type="compositionally biased region" description="Acidic residues" evidence="1">
    <location>
        <begin position="352"/>
        <end position="367"/>
    </location>
</feature>
<name>A0A915DAQ3_9BILA</name>
<evidence type="ECO:0000313" key="3">
    <source>
        <dbReference type="WBParaSite" id="jg17931"/>
    </source>
</evidence>
<dbReference type="SUPFAM" id="SSF49265">
    <property type="entry name" value="Fibronectin type III"/>
    <property type="match status" value="1"/>
</dbReference>
<accession>A0A915DAQ3</accession>
<feature type="region of interest" description="Disordered" evidence="1">
    <location>
        <begin position="338"/>
        <end position="371"/>
    </location>
</feature>
<keyword evidence="2" id="KW-1185">Reference proteome</keyword>
<evidence type="ECO:0000313" key="2">
    <source>
        <dbReference type="Proteomes" id="UP000887574"/>
    </source>
</evidence>
<reference evidence="3" key="1">
    <citation type="submission" date="2022-11" db="UniProtKB">
        <authorList>
            <consortium name="WormBaseParasite"/>
        </authorList>
    </citation>
    <scope>IDENTIFICATION</scope>
</reference>
<dbReference type="Proteomes" id="UP000887574">
    <property type="component" value="Unplaced"/>
</dbReference>
<feature type="region of interest" description="Disordered" evidence="1">
    <location>
        <begin position="267"/>
        <end position="324"/>
    </location>
</feature>